<name>A0ABQ9X999_9EUKA</name>
<feature type="domain" description="PB1" evidence="1">
    <location>
        <begin position="8"/>
        <end position="92"/>
    </location>
</feature>
<dbReference type="SMART" id="SM00666">
    <property type="entry name" value="PB1"/>
    <property type="match status" value="1"/>
</dbReference>
<dbReference type="CDD" id="cd05992">
    <property type="entry name" value="PB1"/>
    <property type="match status" value="1"/>
</dbReference>
<dbReference type="Pfam" id="PF00564">
    <property type="entry name" value="PB1"/>
    <property type="match status" value="1"/>
</dbReference>
<keyword evidence="3" id="KW-1185">Reference proteome</keyword>
<reference evidence="2 3" key="1">
    <citation type="journal article" date="2022" name="bioRxiv">
        <title>Genomics of Preaxostyla Flagellates Illuminates Evolutionary Transitions and the Path Towards Mitochondrial Loss.</title>
        <authorList>
            <person name="Novak L.V.F."/>
            <person name="Treitli S.C."/>
            <person name="Pyrih J."/>
            <person name="Halakuc P."/>
            <person name="Pipaliya S.V."/>
            <person name="Vacek V."/>
            <person name="Brzon O."/>
            <person name="Soukal P."/>
            <person name="Eme L."/>
            <person name="Dacks J.B."/>
            <person name="Karnkowska A."/>
            <person name="Elias M."/>
            <person name="Hampl V."/>
        </authorList>
    </citation>
    <scope>NUCLEOTIDE SEQUENCE [LARGE SCALE GENOMIC DNA]</scope>
    <source>
        <strain evidence="2">NAU3</strain>
        <tissue evidence="2">Gut</tissue>
    </source>
</reference>
<gene>
    <name evidence="2" type="ORF">BLNAU_18219</name>
</gene>
<organism evidence="2 3">
    <name type="scientific">Blattamonas nauphoetae</name>
    <dbReference type="NCBI Taxonomy" id="2049346"/>
    <lineage>
        <taxon>Eukaryota</taxon>
        <taxon>Metamonada</taxon>
        <taxon>Preaxostyla</taxon>
        <taxon>Oxymonadida</taxon>
        <taxon>Blattamonas</taxon>
    </lineage>
</organism>
<evidence type="ECO:0000313" key="3">
    <source>
        <dbReference type="Proteomes" id="UP001281761"/>
    </source>
</evidence>
<dbReference type="InterPro" id="IPR053793">
    <property type="entry name" value="PB1-like"/>
</dbReference>
<protein>
    <recommendedName>
        <fullName evidence="1">PB1 domain-containing protein</fullName>
    </recommendedName>
</protein>
<dbReference type="PROSITE" id="PS51745">
    <property type="entry name" value="PB1"/>
    <property type="match status" value="1"/>
</dbReference>
<proteinExistence type="predicted"/>
<evidence type="ECO:0000259" key="1">
    <source>
        <dbReference type="PROSITE" id="PS51745"/>
    </source>
</evidence>
<dbReference type="Gene3D" id="3.10.20.90">
    <property type="entry name" value="Phosphatidylinositol 3-kinase Catalytic Subunit, Chain A, domain 1"/>
    <property type="match status" value="1"/>
</dbReference>
<dbReference type="SUPFAM" id="SSF54277">
    <property type="entry name" value="CAD &amp; PB1 domains"/>
    <property type="match status" value="1"/>
</dbReference>
<dbReference type="InterPro" id="IPR000270">
    <property type="entry name" value="PB1_dom"/>
</dbReference>
<dbReference type="Proteomes" id="UP001281761">
    <property type="component" value="Unassembled WGS sequence"/>
</dbReference>
<dbReference type="EMBL" id="JARBJD010000217">
    <property type="protein sequence ID" value="KAK2946841.1"/>
    <property type="molecule type" value="Genomic_DNA"/>
</dbReference>
<accession>A0ABQ9X999</accession>
<evidence type="ECO:0000313" key="2">
    <source>
        <dbReference type="EMBL" id="KAK2946841.1"/>
    </source>
</evidence>
<sequence length="137" mass="15466">MNTSQNHVVKITFSPTGDTRRVQFTEAPTFEELAARISSMFDYCSMSTYRLTYLDDEGDAITMASDEDVYLAFVMQQPGKFLRITKISPDSSGYLGDATSDADRHALITKTRMNTNRNTPGLLVRGGCRWEWDGMKM</sequence>
<comment type="caution">
    <text evidence="2">The sequence shown here is derived from an EMBL/GenBank/DDBJ whole genome shotgun (WGS) entry which is preliminary data.</text>
</comment>